<accession>A0A3S2LKP8</accession>
<dbReference type="GO" id="GO:0042289">
    <property type="term" value="F:MHC class II protein binding"/>
    <property type="evidence" value="ECO:0007669"/>
    <property type="project" value="TreeGrafter"/>
</dbReference>
<dbReference type="InterPro" id="IPR036179">
    <property type="entry name" value="Ig-like_dom_sf"/>
</dbReference>
<reference evidence="3 4" key="1">
    <citation type="submission" date="2018-11" db="EMBL/GenBank/DDBJ databases">
        <authorList>
            <person name="Lopez-Roques C."/>
            <person name="Donnadieu C."/>
            <person name="Bouchez O."/>
            <person name="Klopp C."/>
            <person name="Cabau C."/>
            <person name="Zahm M."/>
        </authorList>
    </citation>
    <scope>NUCLEOTIDE SEQUENCE [LARGE SCALE GENOMIC DNA]</scope>
    <source>
        <strain evidence="3">RS831</strain>
        <tissue evidence="3">Whole body</tissue>
    </source>
</reference>
<dbReference type="SUPFAM" id="SSF48726">
    <property type="entry name" value="Immunoglobulin"/>
    <property type="match status" value="1"/>
</dbReference>
<name>A0A3S2LKP8_ORYJA</name>
<dbReference type="Proteomes" id="UP000283210">
    <property type="component" value="Chromosome 24"/>
</dbReference>
<evidence type="ECO:0000256" key="1">
    <source>
        <dbReference type="SAM" id="Phobius"/>
    </source>
</evidence>
<dbReference type="InterPro" id="IPR013783">
    <property type="entry name" value="Ig-like_fold"/>
</dbReference>
<dbReference type="GO" id="GO:0045121">
    <property type="term" value="C:membrane raft"/>
    <property type="evidence" value="ECO:0007669"/>
    <property type="project" value="TreeGrafter"/>
</dbReference>
<reference evidence="3 4" key="2">
    <citation type="submission" date="2019-01" db="EMBL/GenBank/DDBJ databases">
        <title>A chromosome length genome reference of the Java medaka (oryzias javanicus).</title>
        <authorList>
            <person name="Herpin A."/>
            <person name="Takehana Y."/>
            <person name="Naruse K."/>
            <person name="Ansai S."/>
            <person name="Kawaguchi M."/>
        </authorList>
    </citation>
    <scope>NUCLEOTIDE SEQUENCE [LARGE SCALE GENOMIC DNA]</scope>
    <source>
        <strain evidence="3">RS831</strain>
        <tissue evidence="3">Whole body</tissue>
    </source>
</reference>
<keyword evidence="4" id="KW-1185">Reference proteome</keyword>
<feature type="transmembrane region" description="Helical" evidence="1">
    <location>
        <begin position="218"/>
        <end position="240"/>
    </location>
</feature>
<evidence type="ECO:0008006" key="5">
    <source>
        <dbReference type="Google" id="ProtNLM"/>
    </source>
</evidence>
<protein>
    <recommendedName>
        <fullName evidence="5">Ig-like domain-containing protein</fullName>
    </recommendedName>
</protein>
<sequence>MTLVLELMILFMLQFEGISGKTTTIFARAGDQVLLSRNNSSSHLCSKVDWLHQKDKNASEKVVIGGKVAQNSAGASRLSVSRDCSLQIRNIADEDVGLYVFIQSQLSSFIFLNILSISPSPPDVQGNIKLHCSLSSLDDDISCQRSSILWMNETGTEYLGEKADFESRGRKTCVSVLTVKHQRGNNKSFTCQFVKNNNVKIDAVYIPASTDLNRSDSVIISGAVVGVLLMLLAVVTAVLFKRRKAKATENPKNETDLQKLTHNNSDLTYSTLIHLSPKTSTKRTVSKEEAEVTYSAVRVN</sequence>
<dbReference type="PANTHER" id="PTHR11422:SF5">
    <property type="entry name" value="DIVERSE IMMUNOGLOBULIN DOMAIN-CONTAINING PROTEIN 1.1 ISOFORM X1-RELATED"/>
    <property type="match status" value="1"/>
</dbReference>
<dbReference type="GO" id="GO:0035723">
    <property type="term" value="P:interleukin-15-mediated signaling pathway"/>
    <property type="evidence" value="ECO:0007669"/>
    <property type="project" value="TreeGrafter"/>
</dbReference>
<dbReference type="GO" id="GO:0042110">
    <property type="term" value="P:T cell activation"/>
    <property type="evidence" value="ECO:0007669"/>
    <property type="project" value="TreeGrafter"/>
</dbReference>
<evidence type="ECO:0000256" key="2">
    <source>
        <dbReference type="SAM" id="SignalP"/>
    </source>
</evidence>
<dbReference type="AlphaFoldDB" id="A0A3S2LKP8"/>
<evidence type="ECO:0000313" key="3">
    <source>
        <dbReference type="EMBL" id="RVE55904.1"/>
    </source>
</evidence>
<dbReference type="GO" id="GO:1990782">
    <property type="term" value="F:protein tyrosine kinase binding"/>
    <property type="evidence" value="ECO:0007669"/>
    <property type="project" value="TreeGrafter"/>
</dbReference>
<dbReference type="PANTHER" id="PTHR11422">
    <property type="entry name" value="T-CELL SURFACE GLYCOPROTEIN CD4"/>
    <property type="match status" value="1"/>
</dbReference>
<dbReference type="EMBL" id="CM012460">
    <property type="protein sequence ID" value="RVE55904.1"/>
    <property type="molecule type" value="Genomic_DNA"/>
</dbReference>
<dbReference type="GO" id="GO:0070374">
    <property type="term" value="P:positive regulation of ERK1 and ERK2 cascade"/>
    <property type="evidence" value="ECO:0007669"/>
    <property type="project" value="TreeGrafter"/>
</dbReference>
<gene>
    <name evidence="3" type="ORF">OJAV_G00230920</name>
</gene>
<dbReference type="OrthoDB" id="8869347at2759"/>
<feature type="signal peptide" evidence="2">
    <location>
        <begin position="1"/>
        <end position="20"/>
    </location>
</feature>
<proteinExistence type="predicted"/>
<keyword evidence="1" id="KW-0812">Transmembrane</keyword>
<keyword evidence="2" id="KW-0732">Signal</keyword>
<keyword evidence="1" id="KW-0472">Membrane</keyword>
<evidence type="ECO:0000313" key="4">
    <source>
        <dbReference type="Proteomes" id="UP000283210"/>
    </source>
</evidence>
<dbReference type="Gene3D" id="2.60.40.10">
    <property type="entry name" value="Immunoglobulins"/>
    <property type="match status" value="1"/>
</dbReference>
<dbReference type="GO" id="GO:0009897">
    <property type="term" value="C:external side of plasma membrane"/>
    <property type="evidence" value="ECO:0007669"/>
    <property type="project" value="TreeGrafter"/>
</dbReference>
<feature type="chain" id="PRO_5018611017" description="Ig-like domain-containing protein" evidence="2">
    <location>
        <begin position="21"/>
        <end position="300"/>
    </location>
</feature>
<organism evidence="3 4">
    <name type="scientific">Oryzias javanicus</name>
    <name type="common">Javanese ricefish</name>
    <name type="synonym">Aplocheilus javanicus</name>
    <dbReference type="NCBI Taxonomy" id="123683"/>
    <lineage>
        <taxon>Eukaryota</taxon>
        <taxon>Metazoa</taxon>
        <taxon>Chordata</taxon>
        <taxon>Craniata</taxon>
        <taxon>Vertebrata</taxon>
        <taxon>Euteleostomi</taxon>
        <taxon>Actinopterygii</taxon>
        <taxon>Neopterygii</taxon>
        <taxon>Teleostei</taxon>
        <taxon>Neoteleostei</taxon>
        <taxon>Acanthomorphata</taxon>
        <taxon>Ovalentaria</taxon>
        <taxon>Atherinomorphae</taxon>
        <taxon>Beloniformes</taxon>
        <taxon>Adrianichthyidae</taxon>
        <taxon>Oryziinae</taxon>
        <taxon>Oryzias</taxon>
    </lineage>
</organism>
<keyword evidence="1" id="KW-1133">Transmembrane helix</keyword>